<gene>
    <name evidence="2" type="ORF">SAMN06297382_0451</name>
</gene>
<keyword evidence="1" id="KW-1133">Transmembrane helix</keyword>
<proteinExistence type="predicted"/>
<evidence type="ECO:0000313" key="2">
    <source>
        <dbReference type="EMBL" id="SNT67956.1"/>
    </source>
</evidence>
<dbReference type="Proteomes" id="UP000198346">
    <property type="component" value="Unassembled WGS sequence"/>
</dbReference>
<feature type="transmembrane region" description="Helical" evidence="1">
    <location>
        <begin position="6"/>
        <end position="28"/>
    </location>
</feature>
<protein>
    <submittedName>
        <fullName evidence="2">Uncharacterized protein</fullName>
    </submittedName>
</protein>
<reference evidence="2 3" key="1">
    <citation type="submission" date="2017-07" db="EMBL/GenBank/DDBJ databases">
        <authorList>
            <person name="Sun Z.S."/>
            <person name="Albrecht U."/>
            <person name="Echele G."/>
            <person name="Lee C.C."/>
        </authorList>
    </citation>
    <scope>NUCLEOTIDE SEQUENCE [LARGE SCALE GENOMIC DNA]</scope>
    <source>
        <strain evidence="2 3">CGMCC 1.12710</strain>
    </source>
</reference>
<sequence>MVSLGPAALILIGFLLAQAGLVGLYLSVEAYRRAARARRDACGEAARG</sequence>
<keyword evidence="3" id="KW-1185">Reference proteome</keyword>
<organism evidence="2 3">
    <name type="scientific">Amphiplicatus metriothermophilus</name>
    <dbReference type="NCBI Taxonomy" id="1519374"/>
    <lineage>
        <taxon>Bacteria</taxon>
        <taxon>Pseudomonadati</taxon>
        <taxon>Pseudomonadota</taxon>
        <taxon>Alphaproteobacteria</taxon>
        <taxon>Parvularculales</taxon>
        <taxon>Parvularculaceae</taxon>
        <taxon>Amphiplicatus</taxon>
    </lineage>
</organism>
<dbReference type="AlphaFoldDB" id="A0A239PJJ1"/>
<evidence type="ECO:0000313" key="3">
    <source>
        <dbReference type="Proteomes" id="UP000198346"/>
    </source>
</evidence>
<accession>A0A239PJJ1</accession>
<keyword evidence="1" id="KW-0472">Membrane</keyword>
<evidence type="ECO:0000256" key="1">
    <source>
        <dbReference type="SAM" id="Phobius"/>
    </source>
</evidence>
<dbReference type="EMBL" id="FZQA01000001">
    <property type="protein sequence ID" value="SNT67956.1"/>
    <property type="molecule type" value="Genomic_DNA"/>
</dbReference>
<name>A0A239PJJ1_9PROT</name>
<dbReference type="RefSeq" id="WP_159462382.1">
    <property type="nucleotide sequence ID" value="NZ_FZQA01000001.1"/>
</dbReference>
<keyword evidence="1" id="KW-0812">Transmembrane</keyword>